<accession>A0A9N9EBP1</accession>
<protein>
    <submittedName>
        <fullName evidence="1">826_t:CDS:1</fullName>
    </submittedName>
</protein>
<organism evidence="1 2">
    <name type="scientific">Cetraspora pellucida</name>
    <dbReference type="NCBI Taxonomy" id="1433469"/>
    <lineage>
        <taxon>Eukaryota</taxon>
        <taxon>Fungi</taxon>
        <taxon>Fungi incertae sedis</taxon>
        <taxon>Mucoromycota</taxon>
        <taxon>Glomeromycotina</taxon>
        <taxon>Glomeromycetes</taxon>
        <taxon>Diversisporales</taxon>
        <taxon>Gigasporaceae</taxon>
        <taxon>Cetraspora</taxon>
    </lineage>
</organism>
<name>A0A9N9EBP1_9GLOM</name>
<dbReference type="EMBL" id="CAJVQA010008341">
    <property type="protein sequence ID" value="CAG8670099.1"/>
    <property type="molecule type" value="Genomic_DNA"/>
</dbReference>
<proteinExistence type="predicted"/>
<sequence>MHEVVISKLNSDLKLKLKYDDWHQIVWSKKLSPIYCDSTKTFTFLFDQTGITNISHYYQETPKEYNIKLIASMEKSEDVLTPLNLEAKFERIVLPQLIMIIYVNTSSTVKVACVLNGKLKLKRVMALIMPLIM</sequence>
<evidence type="ECO:0000313" key="1">
    <source>
        <dbReference type="EMBL" id="CAG8670099.1"/>
    </source>
</evidence>
<comment type="caution">
    <text evidence="1">The sequence shown here is derived from an EMBL/GenBank/DDBJ whole genome shotgun (WGS) entry which is preliminary data.</text>
</comment>
<keyword evidence="2" id="KW-1185">Reference proteome</keyword>
<evidence type="ECO:0000313" key="2">
    <source>
        <dbReference type="Proteomes" id="UP000789759"/>
    </source>
</evidence>
<dbReference type="Proteomes" id="UP000789759">
    <property type="component" value="Unassembled WGS sequence"/>
</dbReference>
<reference evidence="1" key="1">
    <citation type="submission" date="2021-06" db="EMBL/GenBank/DDBJ databases">
        <authorList>
            <person name="Kallberg Y."/>
            <person name="Tangrot J."/>
            <person name="Rosling A."/>
        </authorList>
    </citation>
    <scope>NUCLEOTIDE SEQUENCE</scope>
    <source>
        <strain evidence="1">FL966</strain>
    </source>
</reference>
<gene>
    <name evidence="1" type="ORF">CPELLU_LOCUS10228</name>
</gene>
<dbReference type="AlphaFoldDB" id="A0A9N9EBP1"/>